<evidence type="ECO:0000259" key="7">
    <source>
        <dbReference type="SMART" id="SM00014"/>
    </source>
</evidence>
<comment type="similarity">
    <text evidence="2">Belongs to the PA-phosphatase related phosphoesterase family.</text>
</comment>
<dbReference type="InterPro" id="IPR043216">
    <property type="entry name" value="PAP-like"/>
</dbReference>
<accession>A0A2H3J264</accession>
<evidence type="ECO:0000256" key="6">
    <source>
        <dbReference type="SAM" id="Phobius"/>
    </source>
</evidence>
<dbReference type="Pfam" id="PF01569">
    <property type="entry name" value="PAP2"/>
    <property type="match status" value="1"/>
</dbReference>
<dbReference type="PANTHER" id="PTHR10165:SF35">
    <property type="entry name" value="RE23632P"/>
    <property type="match status" value="1"/>
</dbReference>
<keyword evidence="8" id="KW-0560">Oxidoreductase</keyword>
<evidence type="ECO:0000256" key="4">
    <source>
        <dbReference type="ARBA" id="ARBA00022989"/>
    </source>
</evidence>
<reference evidence="8 9" key="1">
    <citation type="journal article" date="2012" name="Science">
        <title>The Paleozoic origin of enzymatic lignin decomposition reconstructed from 31 fungal genomes.</title>
        <authorList>
            <person name="Floudas D."/>
            <person name="Binder M."/>
            <person name="Riley R."/>
            <person name="Barry K."/>
            <person name="Blanchette R.A."/>
            <person name="Henrissat B."/>
            <person name="Martinez A.T."/>
            <person name="Otillar R."/>
            <person name="Spatafora J.W."/>
            <person name="Yadav J.S."/>
            <person name="Aerts A."/>
            <person name="Benoit I."/>
            <person name="Boyd A."/>
            <person name="Carlson A."/>
            <person name="Copeland A."/>
            <person name="Coutinho P.M."/>
            <person name="de Vries R.P."/>
            <person name="Ferreira P."/>
            <person name="Findley K."/>
            <person name="Foster B."/>
            <person name="Gaskell J."/>
            <person name="Glotzer D."/>
            <person name="Gorecki P."/>
            <person name="Heitman J."/>
            <person name="Hesse C."/>
            <person name="Hori C."/>
            <person name="Igarashi K."/>
            <person name="Jurgens J.A."/>
            <person name="Kallen N."/>
            <person name="Kersten P."/>
            <person name="Kohler A."/>
            <person name="Kuees U."/>
            <person name="Kumar T.K.A."/>
            <person name="Kuo A."/>
            <person name="LaButti K."/>
            <person name="Larrondo L.F."/>
            <person name="Lindquist E."/>
            <person name="Ling A."/>
            <person name="Lombard V."/>
            <person name="Lucas S."/>
            <person name="Lundell T."/>
            <person name="Martin R."/>
            <person name="McLaughlin D.J."/>
            <person name="Morgenstern I."/>
            <person name="Morin E."/>
            <person name="Murat C."/>
            <person name="Nagy L.G."/>
            <person name="Nolan M."/>
            <person name="Ohm R.A."/>
            <person name="Patyshakuliyeva A."/>
            <person name="Rokas A."/>
            <person name="Ruiz-Duenas F.J."/>
            <person name="Sabat G."/>
            <person name="Salamov A."/>
            <person name="Samejima M."/>
            <person name="Schmutz J."/>
            <person name="Slot J.C."/>
            <person name="St John F."/>
            <person name="Stenlid J."/>
            <person name="Sun H."/>
            <person name="Sun S."/>
            <person name="Syed K."/>
            <person name="Tsang A."/>
            <person name="Wiebenga A."/>
            <person name="Young D."/>
            <person name="Pisabarro A."/>
            <person name="Eastwood D.C."/>
            <person name="Martin F."/>
            <person name="Cullen D."/>
            <person name="Grigoriev I.V."/>
            <person name="Hibbett D.S."/>
        </authorList>
    </citation>
    <scope>NUCLEOTIDE SEQUENCE [LARGE SCALE GENOMIC DNA]</scope>
    <source>
        <strain evidence="8 9">MD-104</strain>
    </source>
</reference>
<dbReference type="SUPFAM" id="SSF48317">
    <property type="entry name" value="Acid phosphatase/Vanadium-dependent haloperoxidase"/>
    <property type="match status" value="1"/>
</dbReference>
<keyword evidence="8" id="KW-0575">Peroxidase</keyword>
<dbReference type="AlphaFoldDB" id="A0A2H3J264"/>
<keyword evidence="3 6" id="KW-0812">Transmembrane</keyword>
<dbReference type="PANTHER" id="PTHR10165">
    <property type="entry name" value="LIPID PHOSPHATE PHOSPHATASE"/>
    <property type="match status" value="1"/>
</dbReference>
<dbReference type="InterPro" id="IPR000326">
    <property type="entry name" value="PAP2/HPO"/>
</dbReference>
<keyword evidence="5 6" id="KW-0472">Membrane</keyword>
<sequence length="254" mass="28057">MPPFEREIDRQDPLIDHKHRKSQISGETNWAINFFLPLAAICVTGAYRRSALDIHHGCLALYSGRGLSEVITEVLKNRVGRLRPDFLSRCEWDKTLKSCTGDVVDILDGRRSFPSGHSSTAFSGMMFLSLWLAGMTGAWCITRSAPARSLLSSKLARLIFSILPLAFATWVAISRVEDNRHHKEDVIVGGLIGVISATICYFIYWPSPFAPQTGTLRYSARARNVYSGAGSPAETNGYAYELAGMEHANGMDSV</sequence>
<gene>
    <name evidence="8" type="ORF">WOLCODRAFT_134205</name>
</gene>
<evidence type="ECO:0000313" key="8">
    <source>
        <dbReference type="EMBL" id="PCH36340.1"/>
    </source>
</evidence>
<organism evidence="8 9">
    <name type="scientific">Wolfiporia cocos (strain MD-104)</name>
    <name type="common">Brown rot fungus</name>
    <dbReference type="NCBI Taxonomy" id="742152"/>
    <lineage>
        <taxon>Eukaryota</taxon>
        <taxon>Fungi</taxon>
        <taxon>Dikarya</taxon>
        <taxon>Basidiomycota</taxon>
        <taxon>Agaricomycotina</taxon>
        <taxon>Agaricomycetes</taxon>
        <taxon>Polyporales</taxon>
        <taxon>Phaeolaceae</taxon>
        <taxon>Wolfiporia</taxon>
    </lineage>
</organism>
<proteinExistence type="inferred from homology"/>
<feature type="transmembrane region" description="Helical" evidence="6">
    <location>
        <begin position="154"/>
        <end position="174"/>
    </location>
</feature>
<dbReference type="GO" id="GO:0016020">
    <property type="term" value="C:membrane"/>
    <property type="evidence" value="ECO:0007669"/>
    <property type="project" value="UniProtKB-SubCell"/>
</dbReference>
<name>A0A2H3J264_WOLCO</name>
<evidence type="ECO:0000256" key="5">
    <source>
        <dbReference type="ARBA" id="ARBA00023136"/>
    </source>
</evidence>
<evidence type="ECO:0000313" key="9">
    <source>
        <dbReference type="Proteomes" id="UP000218811"/>
    </source>
</evidence>
<dbReference type="Gene3D" id="1.20.144.10">
    <property type="entry name" value="Phosphatidic acid phosphatase type 2/haloperoxidase"/>
    <property type="match status" value="1"/>
</dbReference>
<dbReference type="GO" id="GO:0046839">
    <property type="term" value="P:phospholipid dephosphorylation"/>
    <property type="evidence" value="ECO:0007669"/>
    <property type="project" value="TreeGrafter"/>
</dbReference>
<dbReference type="GO" id="GO:0004601">
    <property type="term" value="F:peroxidase activity"/>
    <property type="evidence" value="ECO:0007669"/>
    <property type="project" value="UniProtKB-KW"/>
</dbReference>
<feature type="domain" description="Phosphatidic acid phosphatase type 2/haloperoxidase" evidence="7">
    <location>
        <begin position="56"/>
        <end position="201"/>
    </location>
</feature>
<dbReference type="OMA" id="FLARCKW"/>
<dbReference type="GO" id="GO:0008195">
    <property type="term" value="F:phosphatidate phosphatase activity"/>
    <property type="evidence" value="ECO:0007669"/>
    <property type="project" value="TreeGrafter"/>
</dbReference>
<feature type="transmembrane region" description="Helical" evidence="6">
    <location>
        <begin position="186"/>
        <end position="204"/>
    </location>
</feature>
<dbReference type="Proteomes" id="UP000218811">
    <property type="component" value="Unassembled WGS sequence"/>
</dbReference>
<protein>
    <submittedName>
        <fullName evidence="8">Acid phosphatase/Vanadium-dependent haloperoxidase</fullName>
    </submittedName>
</protein>
<evidence type="ECO:0000256" key="3">
    <source>
        <dbReference type="ARBA" id="ARBA00022692"/>
    </source>
</evidence>
<dbReference type="STRING" id="742152.A0A2H3J264"/>
<evidence type="ECO:0000256" key="1">
    <source>
        <dbReference type="ARBA" id="ARBA00004141"/>
    </source>
</evidence>
<feature type="transmembrane region" description="Helical" evidence="6">
    <location>
        <begin position="121"/>
        <end position="142"/>
    </location>
</feature>
<comment type="subcellular location">
    <subcellularLocation>
        <location evidence="1">Membrane</location>
        <topology evidence="1">Multi-pass membrane protein</topology>
    </subcellularLocation>
</comment>
<dbReference type="OrthoDB" id="10030083at2759"/>
<dbReference type="EMBL" id="KB467876">
    <property type="protein sequence ID" value="PCH36340.1"/>
    <property type="molecule type" value="Genomic_DNA"/>
</dbReference>
<dbReference type="GO" id="GO:0006644">
    <property type="term" value="P:phospholipid metabolic process"/>
    <property type="evidence" value="ECO:0007669"/>
    <property type="project" value="InterPro"/>
</dbReference>
<dbReference type="CDD" id="cd03390">
    <property type="entry name" value="PAP2_containing_1_like"/>
    <property type="match status" value="1"/>
</dbReference>
<evidence type="ECO:0000256" key="2">
    <source>
        <dbReference type="ARBA" id="ARBA00008816"/>
    </source>
</evidence>
<dbReference type="SMART" id="SM00014">
    <property type="entry name" value="acidPPc"/>
    <property type="match status" value="1"/>
</dbReference>
<keyword evidence="4 6" id="KW-1133">Transmembrane helix</keyword>
<dbReference type="InterPro" id="IPR036938">
    <property type="entry name" value="PAP2/HPO_sf"/>
</dbReference>
<keyword evidence="9" id="KW-1185">Reference proteome</keyword>